<dbReference type="Pfam" id="PF12627">
    <property type="entry name" value="PolyA_pol_RNAbd"/>
    <property type="match status" value="1"/>
</dbReference>
<organism evidence="11 12">
    <name type="scientific">Sphingorhabdus pulchriflava</name>
    <dbReference type="NCBI Taxonomy" id="2292257"/>
    <lineage>
        <taxon>Bacteria</taxon>
        <taxon>Pseudomonadati</taxon>
        <taxon>Pseudomonadota</taxon>
        <taxon>Alphaproteobacteria</taxon>
        <taxon>Sphingomonadales</taxon>
        <taxon>Sphingomonadaceae</taxon>
        <taxon>Sphingorhabdus</taxon>
    </lineage>
</organism>
<accession>A0A371BHI3</accession>
<evidence type="ECO:0000256" key="4">
    <source>
        <dbReference type="ARBA" id="ARBA00022695"/>
    </source>
</evidence>
<keyword evidence="6" id="KW-0547">Nucleotide-binding</keyword>
<evidence type="ECO:0000259" key="9">
    <source>
        <dbReference type="Pfam" id="PF01743"/>
    </source>
</evidence>
<dbReference type="GO" id="GO:0000049">
    <property type="term" value="F:tRNA binding"/>
    <property type="evidence" value="ECO:0007669"/>
    <property type="project" value="TreeGrafter"/>
</dbReference>
<keyword evidence="5" id="KW-0479">Metal-binding</keyword>
<dbReference type="EMBL" id="QRGP01000001">
    <property type="protein sequence ID" value="RDV07059.1"/>
    <property type="molecule type" value="Genomic_DNA"/>
</dbReference>
<proteinExistence type="inferred from homology"/>
<dbReference type="InterPro" id="IPR050264">
    <property type="entry name" value="Bact_CCA-adding_enz_type3_sf"/>
</dbReference>
<evidence type="ECO:0000256" key="8">
    <source>
        <dbReference type="RuleBase" id="RU003953"/>
    </source>
</evidence>
<keyword evidence="8" id="KW-0694">RNA-binding</keyword>
<dbReference type="Pfam" id="PF01743">
    <property type="entry name" value="PolyA_pol"/>
    <property type="match status" value="1"/>
</dbReference>
<dbReference type="OrthoDB" id="9805698at2"/>
<dbReference type="Proteomes" id="UP000263833">
    <property type="component" value="Unassembled WGS sequence"/>
</dbReference>
<feature type="domain" description="Poly A polymerase head" evidence="9">
    <location>
        <begin position="31"/>
        <end position="154"/>
    </location>
</feature>
<evidence type="ECO:0000256" key="6">
    <source>
        <dbReference type="ARBA" id="ARBA00022741"/>
    </source>
</evidence>
<dbReference type="Gene3D" id="1.10.3090.10">
    <property type="entry name" value="cca-adding enzyme, domain 2"/>
    <property type="match status" value="1"/>
</dbReference>
<feature type="domain" description="tRNA nucleotidyltransferase/poly(A) polymerase RNA and SrmB- binding" evidence="10">
    <location>
        <begin position="190"/>
        <end position="242"/>
    </location>
</feature>
<dbReference type="PANTHER" id="PTHR46173">
    <property type="entry name" value="CCA TRNA NUCLEOTIDYLTRANSFERASE 1, MITOCHONDRIAL"/>
    <property type="match status" value="1"/>
</dbReference>
<dbReference type="RefSeq" id="WP_115548605.1">
    <property type="nucleotide sequence ID" value="NZ_QRGP01000001.1"/>
</dbReference>
<keyword evidence="12" id="KW-1185">Reference proteome</keyword>
<dbReference type="InterPro" id="IPR043519">
    <property type="entry name" value="NT_sf"/>
</dbReference>
<dbReference type="SUPFAM" id="SSF81301">
    <property type="entry name" value="Nucleotidyltransferase"/>
    <property type="match status" value="1"/>
</dbReference>
<dbReference type="Gene3D" id="3.30.460.10">
    <property type="entry name" value="Beta Polymerase, domain 2"/>
    <property type="match status" value="1"/>
</dbReference>
<keyword evidence="2 8" id="KW-0808">Transferase</keyword>
<dbReference type="PANTHER" id="PTHR46173:SF1">
    <property type="entry name" value="CCA TRNA NUCLEOTIDYLTRANSFERASE 1, MITOCHONDRIAL"/>
    <property type="match status" value="1"/>
</dbReference>
<dbReference type="CDD" id="cd05398">
    <property type="entry name" value="NT_ClassII-CCAase"/>
    <property type="match status" value="1"/>
</dbReference>
<dbReference type="SUPFAM" id="SSF81891">
    <property type="entry name" value="Poly A polymerase C-terminal region-like"/>
    <property type="match status" value="1"/>
</dbReference>
<dbReference type="GO" id="GO:0016779">
    <property type="term" value="F:nucleotidyltransferase activity"/>
    <property type="evidence" value="ECO:0007669"/>
    <property type="project" value="UniProtKB-KW"/>
</dbReference>
<keyword evidence="7" id="KW-0460">Magnesium</keyword>
<evidence type="ECO:0000313" key="12">
    <source>
        <dbReference type="Proteomes" id="UP000263833"/>
    </source>
</evidence>
<protein>
    <submittedName>
        <fullName evidence="11">CCA tRNA nucleotidyltransferase</fullName>
    </submittedName>
</protein>
<evidence type="ECO:0000256" key="5">
    <source>
        <dbReference type="ARBA" id="ARBA00022723"/>
    </source>
</evidence>
<name>A0A371BHI3_9SPHN</name>
<keyword evidence="4" id="KW-0548">Nucleotidyltransferase</keyword>
<evidence type="ECO:0000256" key="1">
    <source>
        <dbReference type="ARBA" id="ARBA00001946"/>
    </source>
</evidence>
<dbReference type="GO" id="GO:0046872">
    <property type="term" value="F:metal ion binding"/>
    <property type="evidence" value="ECO:0007669"/>
    <property type="project" value="UniProtKB-KW"/>
</dbReference>
<evidence type="ECO:0000256" key="7">
    <source>
        <dbReference type="ARBA" id="ARBA00022842"/>
    </source>
</evidence>
<comment type="caution">
    <text evidence="11">The sequence shown here is derived from an EMBL/GenBank/DDBJ whole genome shotgun (WGS) entry which is preliminary data.</text>
</comment>
<evidence type="ECO:0000259" key="10">
    <source>
        <dbReference type="Pfam" id="PF12627"/>
    </source>
</evidence>
<comment type="similarity">
    <text evidence="8">Belongs to the tRNA nucleotidyltransferase/poly(A) polymerase family.</text>
</comment>
<gene>
    <name evidence="11" type="ORF">DXH95_06665</name>
</gene>
<dbReference type="GO" id="GO:0000166">
    <property type="term" value="F:nucleotide binding"/>
    <property type="evidence" value="ECO:0007669"/>
    <property type="project" value="UniProtKB-KW"/>
</dbReference>
<dbReference type="InterPro" id="IPR032828">
    <property type="entry name" value="PolyA_RNA-bd"/>
</dbReference>
<keyword evidence="3" id="KW-0819">tRNA processing</keyword>
<dbReference type="GO" id="GO:0008033">
    <property type="term" value="P:tRNA processing"/>
    <property type="evidence" value="ECO:0007669"/>
    <property type="project" value="UniProtKB-KW"/>
</dbReference>
<comment type="cofactor">
    <cofactor evidence="1">
        <name>Mg(2+)</name>
        <dbReference type="ChEBI" id="CHEBI:18420"/>
    </cofactor>
</comment>
<dbReference type="AlphaFoldDB" id="A0A371BHI3"/>
<evidence type="ECO:0000313" key="11">
    <source>
        <dbReference type="EMBL" id="RDV07059.1"/>
    </source>
</evidence>
<dbReference type="InterPro" id="IPR002646">
    <property type="entry name" value="PolA_pol_head_dom"/>
</dbReference>
<evidence type="ECO:0000256" key="2">
    <source>
        <dbReference type="ARBA" id="ARBA00022679"/>
    </source>
</evidence>
<reference evidence="12" key="1">
    <citation type="submission" date="2018-08" db="EMBL/GenBank/DDBJ databases">
        <authorList>
            <person name="Kim S.-J."/>
            <person name="Jung G.-Y."/>
        </authorList>
    </citation>
    <scope>NUCLEOTIDE SEQUENCE [LARGE SCALE GENOMIC DNA]</scope>
    <source>
        <strain evidence="12">GY_G</strain>
    </source>
</reference>
<sequence length="408" mass="44633">MTQTLLPDAEWLSHPGLLAVIDALRSPKGNARLVGGAVRDSLLGLAVSDIDLATPLLPKDVIDRLEAKQIKAVPTGIEHGTITAVSHDKTFEVTTLRRDVSTDGRRATVEFSESWAEDAARRDFTINALYADPETREIYDYFSGQVDLEKGLVRFIGDAEARIAEDHLRILRFFRFYARFGRNDPDNCALQACSKAASSLMALSRERIADELIKLLSLSHPETSIALMCQGGIFSAFLPEIATDASARLVQLIKRENSAHALPNAGRRLNAILPEDVAIVETVAARLKLSNRLRTELAARLTDCKPSSTDARALAYRLGINLARDLFLLHGDESTWMTGYAALDGWEPPAFPIKGGQLVEKGLDAGPLVAKTLQAIERQWIEEGFPDANRAAEIADQAVVTALSLRNA</sequence>
<evidence type="ECO:0000256" key="3">
    <source>
        <dbReference type="ARBA" id="ARBA00022694"/>
    </source>
</evidence>